<dbReference type="AlphaFoldDB" id="A0A2T1K615"/>
<proteinExistence type="predicted"/>
<protein>
    <submittedName>
        <fullName evidence="1">Uncharacterized protein</fullName>
    </submittedName>
</protein>
<dbReference type="OrthoDB" id="6368324at2"/>
<gene>
    <name evidence="1" type="ORF">C7H09_14240</name>
</gene>
<dbReference type="Proteomes" id="UP000239866">
    <property type="component" value="Unassembled WGS sequence"/>
</dbReference>
<sequence>MVLSVLAWVLLDRLERELQSAEARSVAMVLVHLRSALVIKGAELMLDRHQSLANAEGGNPFLWLEHRWDVYQGPCGHGGPAPGNWCFQPQRAGGTDKGWLIYRPRQPITVEGKAVEAGQPVAWVVTTGFADRNRNNVREQNERLTGLVLESVPLQATRANRQDARL</sequence>
<evidence type="ECO:0000313" key="2">
    <source>
        <dbReference type="Proteomes" id="UP000239866"/>
    </source>
</evidence>
<name>A0A2T1K615_9GAMM</name>
<accession>A0A2T1K615</accession>
<reference evidence="1 2" key="1">
    <citation type="submission" date="2018-03" db="EMBL/GenBank/DDBJ databases">
        <title>Marinobacter brunus sp. nov., a marine bacterium of Gamma-proteobacteria isolated from the surface seawater of the South China Sea.</title>
        <authorList>
            <person name="Cheng H."/>
            <person name="Wu Y.-H."/>
            <person name="Xamxidin M."/>
            <person name="Xu X.-W."/>
        </authorList>
    </citation>
    <scope>NUCLEOTIDE SEQUENCE [LARGE SCALE GENOMIC DNA]</scope>
    <source>
        <strain evidence="1 2">NH169-3</strain>
    </source>
</reference>
<keyword evidence="2" id="KW-1185">Reference proteome</keyword>
<organism evidence="1 2">
    <name type="scientific">Marinobacter fuscus</name>
    <dbReference type="NCBI Taxonomy" id="2109942"/>
    <lineage>
        <taxon>Bacteria</taxon>
        <taxon>Pseudomonadati</taxon>
        <taxon>Pseudomonadota</taxon>
        <taxon>Gammaproteobacteria</taxon>
        <taxon>Pseudomonadales</taxon>
        <taxon>Marinobacteraceae</taxon>
        <taxon>Marinobacter</taxon>
    </lineage>
</organism>
<evidence type="ECO:0000313" key="1">
    <source>
        <dbReference type="EMBL" id="PSF05591.1"/>
    </source>
</evidence>
<dbReference type="EMBL" id="PXNP01000098">
    <property type="protein sequence ID" value="PSF05591.1"/>
    <property type="molecule type" value="Genomic_DNA"/>
</dbReference>
<comment type="caution">
    <text evidence="1">The sequence shown here is derived from an EMBL/GenBank/DDBJ whole genome shotgun (WGS) entry which is preliminary data.</text>
</comment>